<feature type="region of interest" description="Disordered" evidence="1">
    <location>
        <begin position="166"/>
        <end position="189"/>
    </location>
</feature>
<protein>
    <submittedName>
        <fullName evidence="2">Uncharacterized protein</fullName>
    </submittedName>
</protein>
<sequence length="246" mass="27073">MDKGLVAGTVTYGLSQQLAGFPCRQIYPRRVQAEAQPNRGIPIDEGIAHVDAAEPSSRDGSIAAIRTITESDLVESPRSEGMGVGRSGLDGSRLRVIWYGWNAYCCISCPPMLPEETGPSRIGRGYRRCALQILHSAGQPYTPSTALPSLTRLPSCSRQHLRAKRGPLIDSHPPSPPLQPTTFTGRPRRTAGFLPSASSDWEKLHKQLVALGHTYPECHIHPDIVVWNNMKDRLTWASDPENDAYR</sequence>
<evidence type="ECO:0000256" key="1">
    <source>
        <dbReference type="SAM" id="MobiDB-lite"/>
    </source>
</evidence>
<dbReference type="GeneID" id="77727139"/>
<proteinExistence type="predicted"/>
<reference evidence="2" key="1">
    <citation type="journal article" date="2022" name="G3 (Bethesda)">
        <title>High quality genome of the basidiomycete yeast Dioszegia hungarica PDD-24b-2 isolated from cloud water.</title>
        <authorList>
            <person name="Jarrige D."/>
            <person name="Haridas S."/>
            <person name="Bleykasten-Grosshans C."/>
            <person name="Joly M."/>
            <person name="Nadalig T."/>
            <person name="Sancelme M."/>
            <person name="Vuilleumier S."/>
            <person name="Grigoriev I.V."/>
            <person name="Amato P."/>
            <person name="Bringel F."/>
        </authorList>
    </citation>
    <scope>NUCLEOTIDE SEQUENCE</scope>
    <source>
        <strain evidence="2">PDD-24b-2</strain>
    </source>
</reference>
<keyword evidence="3" id="KW-1185">Reference proteome</keyword>
<dbReference type="EMBL" id="JAKWFO010000012">
    <property type="protein sequence ID" value="KAI9633087.1"/>
    <property type="molecule type" value="Genomic_DNA"/>
</dbReference>
<dbReference type="Proteomes" id="UP001164286">
    <property type="component" value="Unassembled WGS sequence"/>
</dbReference>
<name>A0AA38LQC5_9TREE</name>
<organism evidence="2 3">
    <name type="scientific">Dioszegia hungarica</name>
    <dbReference type="NCBI Taxonomy" id="4972"/>
    <lineage>
        <taxon>Eukaryota</taxon>
        <taxon>Fungi</taxon>
        <taxon>Dikarya</taxon>
        <taxon>Basidiomycota</taxon>
        <taxon>Agaricomycotina</taxon>
        <taxon>Tremellomycetes</taxon>
        <taxon>Tremellales</taxon>
        <taxon>Bulleribasidiaceae</taxon>
        <taxon>Dioszegia</taxon>
    </lineage>
</organism>
<dbReference type="RefSeq" id="XP_052942864.1">
    <property type="nucleotide sequence ID" value="XM_053087934.1"/>
</dbReference>
<accession>A0AA38LQC5</accession>
<gene>
    <name evidence="2" type="ORF">MKK02DRAFT_29882</name>
</gene>
<dbReference type="AlphaFoldDB" id="A0AA38LQC5"/>
<comment type="caution">
    <text evidence="2">The sequence shown here is derived from an EMBL/GenBank/DDBJ whole genome shotgun (WGS) entry which is preliminary data.</text>
</comment>
<evidence type="ECO:0000313" key="3">
    <source>
        <dbReference type="Proteomes" id="UP001164286"/>
    </source>
</evidence>
<evidence type="ECO:0000313" key="2">
    <source>
        <dbReference type="EMBL" id="KAI9633087.1"/>
    </source>
</evidence>